<dbReference type="EMBL" id="CM031810">
    <property type="protein sequence ID" value="KAG6663702.1"/>
    <property type="molecule type" value="Genomic_DNA"/>
</dbReference>
<proteinExistence type="predicted"/>
<accession>A0A8T1RC80</accession>
<evidence type="ECO:0000313" key="2">
    <source>
        <dbReference type="EMBL" id="KAG6663702.1"/>
    </source>
</evidence>
<sequence length="104" mass="12308">MTHSSDDHRIAILGVPPIFINKTQKANKQVKKKNFSHKKIKKKKGKQQEMVPFSQSNYLRYYVLKISWNPSNSFHHQRHIHPSAFQIIMRWEKNKKENVSALSP</sequence>
<evidence type="ECO:0000256" key="1">
    <source>
        <dbReference type="SAM" id="MobiDB-lite"/>
    </source>
</evidence>
<protein>
    <submittedName>
        <fullName evidence="2">Uncharacterized protein</fullName>
    </submittedName>
</protein>
<evidence type="ECO:0000313" key="3">
    <source>
        <dbReference type="Proteomes" id="UP000811609"/>
    </source>
</evidence>
<feature type="compositionally biased region" description="Basic residues" evidence="1">
    <location>
        <begin position="28"/>
        <end position="45"/>
    </location>
</feature>
<comment type="caution">
    <text evidence="2">The sequence shown here is derived from an EMBL/GenBank/DDBJ whole genome shotgun (WGS) entry which is preliminary data.</text>
</comment>
<gene>
    <name evidence="2" type="ORF">CIPAW_02G041900</name>
</gene>
<reference evidence="2" key="1">
    <citation type="submission" date="2020-12" db="EMBL/GenBank/DDBJ databases">
        <title>WGS assembly of Carya illinoinensis cv. Pawnee.</title>
        <authorList>
            <person name="Platts A."/>
            <person name="Shu S."/>
            <person name="Wright S."/>
            <person name="Barry K."/>
            <person name="Edger P."/>
            <person name="Pires J.C."/>
            <person name="Schmutz J."/>
        </authorList>
    </citation>
    <scope>NUCLEOTIDE SEQUENCE</scope>
    <source>
        <tissue evidence="2">Leaf</tissue>
    </source>
</reference>
<feature type="region of interest" description="Disordered" evidence="1">
    <location>
        <begin position="26"/>
        <end position="48"/>
    </location>
</feature>
<name>A0A8T1RC80_CARIL</name>
<dbReference type="AlphaFoldDB" id="A0A8T1RC80"/>
<dbReference type="Proteomes" id="UP000811609">
    <property type="component" value="Chromosome 2"/>
</dbReference>
<keyword evidence="3" id="KW-1185">Reference proteome</keyword>
<organism evidence="2 3">
    <name type="scientific">Carya illinoinensis</name>
    <name type="common">Pecan</name>
    <dbReference type="NCBI Taxonomy" id="32201"/>
    <lineage>
        <taxon>Eukaryota</taxon>
        <taxon>Viridiplantae</taxon>
        <taxon>Streptophyta</taxon>
        <taxon>Embryophyta</taxon>
        <taxon>Tracheophyta</taxon>
        <taxon>Spermatophyta</taxon>
        <taxon>Magnoliopsida</taxon>
        <taxon>eudicotyledons</taxon>
        <taxon>Gunneridae</taxon>
        <taxon>Pentapetalae</taxon>
        <taxon>rosids</taxon>
        <taxon>fabids</taxon>
        <taxon>Fagales</taxon>
        <taxon>Juglandaceae</taxon>
        <taxon>Carya</taxon>
    </lineage>
</organism>